<gene>
    <name evidence="3" type="ORF">BV898_10346</name>
</gene>
<keyword evidence="2" id="KW-0812">Transmembrane</keyword>
<feature type="transmembrane region" description="Helical" evidence="2">
    <location>
        <begin position="94"/>
        <end position="112"/>
    </location>
</feature>
<name>A0A1W0WK24_HYPEX</name>
<feature type="transmembrane region" description="Helical" evidence="2">
    <location>
        <begin position="12"/>
        <end position="32"/>
    </location>
</feature>
<keyword evidence="2" id="KW-1133">Transmembrane helix</keyword>
<feature type="transmembrane region" description="Helical" evidence="2">
    <location>
        <begin position="214"/>
        <end position="236"/>
    </location>
</feature>
<feature type="compositionally biased region" description="Polar residues" evidence="1">
    <location>
        <begin position="340"/>
        <end position="359"/>
    </location>
</feature>
<accession>A0A1W0WK24</accession>
<evidence type="ECO:0000313" key="3">
    <source>
        <dbReference type="EMBL" id="OQV15473.1"/>
    </source>
</evidence>
<feature type="transmembrane region" description="Helical" evidence="2">
    <location>
        <begin position="52"/>
        <end position="73"/>
    </location>
</feature>
<keyword evidence="4" id="KW-1185">Reference proteome</keyword>
<feature type="transmembrane region" description="Helical" evidence="2">
    <location>
        <begin position="173"/>
        <end position="194"/>
    </location>
</feature>
<feature type="transmembrane region" description="Helical" evidence="2">
    <location>
        <begin position="248"/>
        <end position="268"/>
    </location>
</feature>
<dbReference type="AlphaFoldDB" id="A0A1W0WK24"/>
<dbReference type="EMBL" id="MTYJ01000088">
    <property type="protein sequence ID" value="OQV15473.1"/>
    <property type="molecule type" value="Genomic_DNA"/>
</dbReference>
<evidence type="ECO:0000256" key="2">
    <source>
        <dbReference type="SAM" id="Phobius"/>
    </source>
</evidence>
<dbReference type="PANTHER" id="PTHR35270">
    <property type="entry name" value="FUSELESS, ISOFORM A"/>
    <property type="match status" value="1"/>
</dbReference>
<reference evidence="4" key="1">
    <citation type="submission" date="2017-01" db="EMBL/GenBank/DDBJ databases">
        <title>Comparative genomics of anhydrobiosis in the tardigrade Hypsibius dujardini.</title>
        <authorList>
            <person name="Yoshida Y."/>
            <person name="Koutsovoulos G."/>
            <person name="Laetsch D."/>
            <person name="Stevens L."/>
            <person name="Kumar S."/>
            <person name="Horikawa D."/>
            <person name="Ishino K."/>
            <person name="Komine S."/>
            <person name="Tomita M."/>
            <person name="Blaxter M."/>
            <person name="Arakawa K."/>
        </authorList>
    </citation>
    <scope>NUCLEOTIDE SEQUENCE [LARGE SCALE GENOMIC DNA]</scope>
    <source>
        <strain evidence="4">Z151</strain>
    </source>
</reference>
<feature type="transmembrane region" description="Helical" evidence="2">
    <location>
        <begin position="118"/>
        <end position="137"/>
    </location>
</feature>
<proteinExistence type="predicted"/>
<dbReference type="Pfam" id="PF15993">
    <property type="entry name" value="Fuseless"/>
    <property type="match status" value="1"/>
</dbReference>
<organism evidence="3 4">
    <name type="scientific">Hypsibius exemplaris</name>
    <name type="common">Freshwater tardigrade</name>
    <dbReference type="NCBI Taxonomy" id="2072580"/>
    <lineage>
        <taxon>Eukaryota</taxon>
        <taxon>Metazoa</taxon>
        <taxon>Ecdysozoa</taxon>
        <taxon>Tardigrada</taxon>
        <taxon>Eutardigrada</taxon>
        <taxon>Parachela</taxon>
        <taxon>Hypsibioidea</taxon>
        <taxon>Hypsibiidae</taxon>
        <taxon>Hypsibius</taxon>
    </lineage>
</organism>
<sequence length="359" mass="40276">MIMSPEVKLTLWRILDGFICIFILAPLVVFYWRGSFQLLDIFTYPSSLEISSWINIAIGVLGTVMVNLSQNVLHKTVDGIKSTALQIICKRFYTYIYGWIIVNHWRGIWRLWDAYTGTAFWSGVASMLIGCFLLIGMKSFRNVVAPPLVTVSDFDKNYFIIKTRFRTKAKKSWNYLADNLFSVAIPGSLVVSVWRGQWAVLDHFLAADSLTISYLISGGIGFGLTVILFFMQWPASWVSKAAERQQPAWSNAICHLIGAFGTMILLHGNSVLVRDVQIDGELKDGRGLFFFSKSLTLFEERSGLFPSTVMSPTDMKDKLADANLSPVIIVVSSDKADSLDATSTPAQTEETQRILQHTL</sequence>
<keyword evidence="2" id="KW-0472">Membrane</keyword>
<feature type="region of interest" description="Disordered" evidence="1">
    <location>
        <begin position="339"/>
        <end position="359"/>
    </location>
</feature>
<comment type="caution">
    <text evidence="3">The sequence shown here is derived from an EMBL/GenBank/DDBJ whole genome shotgun (WGS) entry which is preliminary data.</text>
</comment>
<dbReference type="OrthoDB" id="45313at2759"/>
<protein>
    <submittedName>
        <fullName evidence="3">Uncharacterized protein</fullName>
    </submittedName>
</protein>
<evidence type="ECO:0000256" key="1">
    <source>
        <dbReference type="SAM" id="MobiDB-lite"/>
    </source>
</evidence>
<dbReference type="PANTHER" id="PTHR35270:SF2">
    <property type="entry name" value="FUSELESS, ISOFORM A"/>
    <property type="match status" value="1"/>
</dbReference>
<dbReference type="InterPro" id="IPR032751">
    <property type="entry name" value="Fuseless"/>
</dbReference>
<evidence type="ECO:0000313" key="4">
    <source>
        <dbReference type="Proteomes" id="UP000192578"/>
    </source>
</evidence>
<dbReference type="Proteomes" id="UP000192578">
    <property type="component" value="Unassembled WGS sequence"/>
</dbReference>